<evidence type="ECO:0000256" key="3">
    <source>
        <dbReference type="ARBA" id="ARBA00022692"/>
    </source>
</evidence>
<dbReference type="GO" id="GO:0034204">
    <property type="term" value="P:lipid translocation"/>
    <property type="evidence" value="ECO:0007669"/>
    <property type="project" value="TreeGrafter"/>
</dbReference>
<dbReference type="GO" id="GO:0008360">
    <property type="term" value="P:regulation of cell shape"/>
    <property type="evidence" value="ECO:0007669"/>
    <property type="project" value="UniProtKB-KW"/>
</dbReference>
<comment type="function">
    <text evidence="8">Involved in peptidoglycan biosynthesis. Transports lipid-linked peptidoglycan precursors from the inner to the outer leaflet of the cytoplasmic membrane.</text>
</comment>
<keyword evidence="7 10" id="KW-0472">Membrane</keyword>
<dbReference type="GO" id="GO:0005886">
    <property type="term" value="C:plasma membrane"/>
    <property type="evidence" value="ECO:0007669"/>
    <property type="project" value="UniProtKB-SubCell"/>
</dbReference>
<dbReference type="InterPro" id="IPR004268">
    <property type="entry name" value="MurJ"/>
</dbReference>
<comment type="similarity">
    <text evidence="9">Belongs to the MurJ/MviN family.</text>
</comment>
<evidence type="ECO:0000256" key="8">
    <source>
        <dbReference type="ARBA" id="ARBA00060041"/>
    </source>
</evidence>
<dbReference type="STRING" id="1313304.CALK_1554"/>
<dbReference type="PANTHER" id="PTHR47019">
    <property type="entry name" value="LIPID II FLIPPASE MURJ"/>
    <property type="match status" value="1"/>
</dbReference>
<accession>U7DAT3</accession>
<evidence type="ECO:0000313" key="11">
    <source>
        <dbReference type="EMBL" id="ERP31510.1"/>
    </source>
</evidence>
<dbReference type="RefSeq" id="WP_022637008.1">
    <property type="nucleotide sequence ID" value="NZ_ASJR01000012.1"/>
</dbReference>
<keyword evidence="5" id="KW-0573">Peptidoglycan synthesis</keyword>
<dbReference type="GO" id="GO:0015648">
    <property type="term" value="F:lipid-linked peptidoglycan transporter activity"/>
    <property type="evidence" value="ECO:0007669"/>
    <property type="project" value="TreeGrafter"/>
</dbReference>
<dbReference type="Pfam" id="PF03023">
    <property type="entry name" value="MurJ"/>
    <property type="match status" value="1"/>
</dbReference>
<feature type="transmembrane region" description="Helical" evidence="10">
    <location>
        <begin position="189"/>
        <end position="208"/>
    </location>
</feature>
<sequence length="296" mass="33430">MNSYVRGYIAFLAPIFVGRLLMRLIKISDVFLASFMEEGAVSYLSYATRITGNLDQLYVGILVVYFPIISQRANDSEQQKGHADTIFEGFELLFLASFSVALFLTVFAPDIVRLLFQRGAFLPKDTAVVANILRFYSLMMVCAPLGSYFANAYYSSHQPRRATYYSVIASVLNVVLNVIFFIFWGVYGIAAASSLAFLTGFFLQSYNLHKVNENIIFSSMLWGIEKICFVACLSMLPVYLLSIHINTETTVGTLWQLGILFALYGIGILLLTILFRLRTGLRLRTFLEETLGKRFK</sequence>
<feature type="transmembrane region" description="Helical" evidence="10">
    <location>
        <begin position="254"/>
        <end position="275"/>
    </location>
</feature>
<gene>
    <name evidence="11" type="ORF">CALK_1554</name>
</gene>
<reference evidence="11 12" key="1">
    <citation type="journal article" date="2013" name="Environ. Microbiol.">
        <title>Genome analysis of Chitinivibrio alkaliphilus gen. nov., sp. nov., a novel extremely haloalkaliphilic anaerobic chitinolytic bacterium from the candidate phylum Termite Group 3.</title>
        <authorList>
            <person name="Sorokin D.Y."/>
            <person name="Gumerov V.M."/>
            <person name="Rakitin A.L."/>
            <person name="Beletsky A.V."/>
            <person name="Damste J.S."/>
            <person name="Muyzer G."/>
            <person name="Mardanov A.V."/>
            <person name="Ravin N.V."/>
        </authorList>
    </citation>
    <scope>NUCLEOTIDE SEQUENCE [LARGE SCALE GENOMIC DNA]</scope>
    <source>
        <strain evidence="11 12">ACht1</strain>
    </source>
</reference>
<feature type="transmembrane region" description="Helical" evidence="10">
    <location>
        <begin position="89"/>
        <end position="108"/>
    </location>
</feature>
<dbReference type="eggNOG" id="COG0728">
    <property type="taxonomic scope" value="Bacteria"/>
</dbReference>
<evidence type="ECO:0000256" key="10">
    <source>
        <dbReference type="SAM" id="Phobius"/>
    </source>
</evidence>
<evidence type="ECO:0000256" key="5">
    <source>
        <dbReference type="ARBA" id="ARBA00022984"/>
    </source>
</evidence>
<name>U7DAT3_9BACT</name>
<comment type="subcellular location">
    <subcellularLocation>
        <location evidence="1">Cell membrane</location>
        <topology evidence="1">Multi-pass membrane protein</topology>
    </subcellularLocation>
</comment>
<feature type="transmembrane region" description="Helical" evidence="10">
    <location>
        <begin position="162"/>
        <end position="183"/>
    </location>
</feature>
<dbReference type="AlphaFoldDB" id="U7DAT3"/>
<evidence type="ECO:0000313" key="12">
    <source>
        <dbReference type="Proteomes" id="UP000017148"/>
    </source>
</evidence>
<organism evidence="11 12">
    <name type="scientific">Chitinivibrio alkaliphilus ACht1</name>
    <dbReference type="NCBI Taxonomy" id="1313304"/>
    <lineage>
        <taxon>Bacteria</taxon>
        <taxon>Pseudomonadati</taxon>
        <taxon>Fibrobacterota</taxon>
        <taxon>Chitinivibrionia</taxon>
        <taxon>Chitinivibrionales</taxon>
        <taxon>Chitinivibrionaceae</taxon>
        <taxon>Chitinivibrio</taxon>
    </lineage>
</organism>
<evidence type="ECO:0000256" key="9">
    <source>
        <dbReference type="ARBA" id="ARBA00061532"/>
    </source>
</evidence>
<evidence type="ECO:0000256" key="1">
    <source>
        <dbReference type="ARBA" id="ARBA00004651"/>
    </source>
</evidence>
<evidence type="ECO:0000256" key="4">
    <source>
        <dbReference type="ARBA" id="ARBA00022960"/>
    </source>
</evidence>
<dbReference type="EMBL" id="ASJR01000012">
    <property type="protein sequence ID" value="ERP31510.1"/>
    <property type="molecule type" value="Genomic_DNA"/>
</dbReference>
<feature type="transmembrane region" description="Helical" evidence="10">
    <location>
        <begin position="7"/>
        <end position="26"/>
    </location>
</feature>
<protein>
    <submittedName>
        <fullName evidence="11">MviN protein</fullName>
    </submittedName>
</protein>
<evidence type="ECO:0000256" key="6">
    <source>
        <dbReference type="ARBA" id="ARBA00022989"/>
    </source>
</evidence>
<dbReference type="PANTHER" id="PTHR47019:SF1">
    <property type="entry name" value="LIPID II FLIPPASE MURJ"/>
    <property type="match status" value="1"/>
</dbReference>
<dbReference type="InterPro" id="IPR051050">
    <property type="entry name" value="Lipid_II_flippase_MurJ/MviN"/>
</dbReference>
<dbReference type="OrthoDB" id="9804143at2"/>
<dbReference type="Proteomes" id="UP000017148">
    <property type="component" value="Unassembled WGS sequence"/>
</dbReference>
<proteinExistence type="inferred from homology"/>
<feature type="transmembrane region" description="Helical" evidence="10">
    <location>
        <begin position="220"/>
        <end position="242"/>
    </location>
</feature>
<evidence type="ECO:0000256" key="7">
    <source>
        <dbReference type="ARBA" id="ARBA00023136"/>
    </source>
</evidence>
<evidence type="ECO:0000256" key="2">
    <source>
        <dbReference type="ARBA" id="ARBA00022475"/>
    </source>
</evidence>
<comment type="caution">
    <text evidence="11">The sequence shown here is derived from an EMBL/GenBank/DDBJ whole genome shotgun (WGS) entry which is preliminary data.</text>
</comment>
<feature type="transmembrane region" description="Helical" evidence="10">
    <location>
        <begin position="128"/>
        <end position="150"/>
    </location>
</feature>
<keyword evidence="6 10" id="KW-1133">Transmembrane helix</keyword>
<dbReference type="GO" id="GO:0009252">
    <property type="term" value="P:peptidoglycan biosynthetic process"/>
    <property type="evidence" value="ECO:0007669"/>
    <property type="project" value="UniProtKB-KW"/>
</dbReference>
<keyword evidence="3 10" id="KW-0812">Transmembrane</keyword>
<keyword evidence="12" id="KW-1185">Reference proteome</keyword>
<feature type="transmembrane region" description="Helical" evidence="10">
    <location>
        <begin position="46"/>
        <end position="68"/>
    </location>
</feature>
<keyword evidence="2" id="KW-1003">Cell membrane</keyword>
<keyword evidence="4" id="KW-0133">Cell shape</keyword>